<proteinExistence type="predicted"/>
<gene>
    <name evidence="3" type="ORF">GSLYS_00001126001</name>
</gene>
<dbReference type="InterPro" id="IPR001611">
    <property type="entry name" value="Leu-rich_rpt"/>
</dbReference>
<dbReference type="Gene3D" id="3.80.10.10">
    <property type="entry name" value="Ribonuclease Inhibitor"/>
    <property type="match status" value="2"/>
</dbReference>
<dbReference type="PANTHER" id="PTHR46652">
    <property type="entry name" value="LEUCINE-RICH REPEAT AND IQ DOMAIN-CONTAINING PROTEIN 1-RELATED"/>
    <property type="match status" value="1"/>
</dbReference>
<dbReference type="SUPFAM" id="SSF52058">
    <property type="entry name" value="L domain-like"/>
    <property type="match status" value="1"/>
</dbReference>
<name>A0AAV2H401_LYMST</name>
<comment type="caution">
    <text evidence="3">The sequence shown here is derived from an EMBL/GenBank/DDBJ whole genome shotgun (WGS) entry which is preliminary data.</text>
</comment>
<dbReference type="PROSITE" id="PS51450">
    <property type="entry name" value="LRR"/>
    <property type="match status" value="4"/>
</dbReference>
<sequence>MVKLTVDFIAKGTSGYAKKKKDETITQYVGRLTHLYLENKNIDDIGDGLASCRNLAVLYLYDNQLNRIPCLNSNCGITHLYLQNNKISIIENLSTLPQLQKLYIGGNFIRVMEGLENLQKLQELHIEHQHLPLGEQLLFDPRSLKALESSLQVLNVSGNHLTSIDDLRQLPHLTHLMAADNELTDMKELGQLLSIWHALVRLDLAGNPLCQSPKYKDRIIVKGKNLDVLDGKKITDTARQFLMNWQASRDESRRRQHDNMMRDDTFLSTTVGYEGAELPPLRSATKGLRNINGYVMPGIPRKQFDDILAKSNFPDRERSRNDILRAKFGDGRILRMEIPGSAPISRIPRPLSVERMRLTHSAQRRRL</sequence>
<dbReference type="Pfam" id="PF12799">
    <property type="entry name" value="LRR_4"/>
    <property type="match status" value="1"/>
</dbReference>
<dbReference type="InterPro" id="IPR032675">
    <property type="entry name" value="LRR_dom_sf"/>
</dbReference>
<reference evidence="3 4" key="1">
    <citation type="submission" date="2024-04" db="EMBL/GenBank/DDBJ databases">
        <authorList>
            <consortium name="Genoscope - CEA"/>
            <person name="William W."/>
        </authorList>
    </citation>
    <scope>NUCLEOTIDE SEQUENCE [LARGE SCALE GENOMIC DNA]</scope>
</reference>
<dbReference type="SMART" id="SM00365">
    <property type="entry name" value="LRR_SD22"/>
    <property type="match status" value="3"/>
</dbReference>
<keyword evidence="1" id="KW-0433">Leucine-rich repeat</keyword>
<evidence type="ECO:0000256" key="2">
    <source>
        <dbReference type="ARBA" id="ARBA00022737"/>
    </source>
</evidence>
<organism evidence="3 4">
    <name type="scientific">Lymnaea stagnalis</name>
    <name type="common">Great pond snail</name>
    <name type="synonym">Helix stagnalis</name>
    <dbReference type="NCBI Taxonomy" id="6523"/>
    <lineage>
        <taxon>Eukaryota</taxon>
        <taxon>Metazoa</taxon>
        <taxon>Spiralia</taxon>
        <taxon>Lophotrochozoa</taxon>
        <taxon>Mollusca</taxon>
        <taxon>Gastropoda</taxon>
        <taxon>Heterobranchia</taxon>
        <taxon>Euthyneura</taxon>
        <taxon>Panpulmonata</taxon>
        <taxon>Hygrophila</taxon>
        <taxon>Lymnaeoidea</taxon>
        <taxon>Lymnaeidae</taxon>
        <taxon>Lymnaea</taxon>
    </lineage>
</organism>
<evidence type="ECO:0000313" key="4">
    <source>
        <dbReference type="Proteomes" id="UP001497497"/>
    </source>
</evidence>
<protein>
    <recommendedName>
        <fullName evidence="5">Protein phosphatase 1 regulatory subunit 42</fullName>
    </recommendedName>
</protein>
<dbReference type="CDD" id="cd21340">
    <property type="entry name" value="PPP1R42"/>
    <property type="match status" value="1"/>
</dbReference>
<dbReference type="AlphaFoldDB" id="A0AAV2H401"/>
<accession>A0AAV2H401</accession>
<evidence type="ECO:0000256" key="1">
    <source>
        <dbReference type="ARBA" id="ARBA00022614"/>
    </source>
</evidence>
<dbReference type="Proteomes" id="UP001497497">
    <property type="component" value="Unassembled WGS sequence"/>
</dbReference>
<dbReference type="Pfam" id="PF14580">
    <property type="entry name" value="LRR_9"/>
    <property type="match status" value="1"/>
</dbReference>
<keyword evidence="2" id="KW-0677">Repeat</keyword>
<evidence type="ECO:0008006" key="5">
    <source>
        <dbReference type="Google" id="ProtNLM"/>
    </source>
</evidence>
<keyword evidence="4" id="KW-1185">Reference proteome</keyword>
<dbReference type="EMBL" id="CAXITT010000010">
    <property type="protein sequence ID" value="CAL1526949.1"/>
    <property type="molecule type" value="Genomic_DNA"/>
</dbReference>
<dbReference type="InterPro" id="IPR050836">
    <property type="entry name" value="SDS22/Internalin_LRR"/>
</dbReference>
<dbReference type="PANTHER" id="PTHR46652:SF3">
    <property type="entry name" value="LEUCINE-RICH REPEAT-CONTAINING PROTEIN 9"/>
    <property type="match status" value="1"/>
</dbReference>
<evidence type="ECO:0000313" key="3">
    <source>
        <dbReference type="EMBL" id="CAL1526949.1"/>
    </source>
</evidence>
<dbReference type="InterPro" id="IPR025875">
    <property type="entry name" value="Leu-rich_rpt_4"/>
</dbReference>